<feature type="region of interest" description="Disordered" evidence="14">
    <location>
        <begin position="465"/>
        <end position="540"/>
    </location>
</feature>
<dbReference type="Gene3D" id="1.10.357.90">
    <property type="match status" value="1"/>
</dbReference>
<feature type="domain" description="Reverse transcriptase" evidence="15">
    <location>
        <begin position="739"/>
        <end position="1163"/>
    </location>
</feature>
<dbReference type="PROSITE" id="PS50878">
    <property type="entry name" value="RT_POL"/>
    <property type="match status" value="1"/>
</dbReference>
<keyword evidence="4 13" id="KW-0158">Chromosome</keyword>
<dbReference type="EMBL" id="HBDZ01010444">
    <property type="protein sequence ID" value="CAD8243082.1"/>
    <property type="molecule type" value="Transcribed_RNA"/>
</dbReference>
<keyword evidence="5 13" id="KW-0808">Transferase</keyword>
<dbReference type="GO" id="GO:0007004">
    <property type="term" value="P:telomere maintenance via telomerase"/>
    <property type="evidence" value="ECO:0007669"/>
    <property type="project" value="TreeGrafter"/>
</dbReference>
<evidence type="ECO:0000256" key="1">
    <source>
        <dbReference type="ARBA" id="ARBA00008001"/>
    </source>
</evidence>
<feature type="region of interest" description="Disordered" evidence="14">
    <location>
        <begin position="1037"/>
        <end position="1072"/>
    </location>
</feature>
<dbReference type="EC" id="2.7.7.49" evidence="2 13"/>
<dbReference type="GO" id="GO:0003720">
    <property type="term" value="F:telomerase activity"/>
    <property type="evidence" value="ECO:0007669"/>
    <property type="project" value="InterPro"/>
</dbReference>
<feature type="compositionally biased region" description="Polar residues" evidence="14">
    <location>
        <begin position="284"/>
        <end position="297"/>
    </location>
</feature>
<evidence type="ECO:0000313" key="16">
    <source>
        <dbReference type="EMBL" id="CAD8243082.1"/>
    </source>
</evidence>
<evidence type="ECO:0000256" key="11">
    <source>
        <dbReference type="ARBA" id="ARBA00023242"/>
    </source>
</evidence>
<dbReference type="GO" id="GO:0070034">
    <property type="term" value="F:telomerase RNA binding"/>
    <property type="evidence" value="ECO:0007669"/>
    <property type="project" value="TreeGrafter"/>
</dbReference>
<proteinExistence type="inferred from homology"/>
<protein>
    <recommendedName>
        <fullName evidence="3 13">Telomerase reverse transcriptase</fullName>
        <ecNumber evidence="2 13">2.7.7.49</ecNumber>
    </recommendedName>
    <alternativeName>
        <fullName evidence="13">Telomerase catalytic subunit</fullName>
    </alternativeName>
</protein>
<gene>
    <name evidence="16" type="ORF">PCOL08062_LOCUS7943</name>
</gene>
<dbReference type="PANTHER" id="PTHR12066:SF0">
    <property type="entry name" value="TELOMERASE REVERSE TRANSCRIPTASE"/>
    <property type="match status" value="1"/>
</dbReference>
<reference evidence="16" key="1">
    <citation type="submission" date="2021-01" db="EMBL/GenBank/DDBJ databases">
        <authorList>
            <person name="Corre E."/>
            <person name="Pelletier E."/>
            <person name="Niang G."/>
            <person name="Scheremetjew M."/>
            <person name="Finn R."/>
            <person name="Kale V."/>
            <person name="Holt S."/>
            <person name="Cochrane G."/>
            <person name="Meng A."/>
            <person name="Brown T."/>
            <person name="Cohen L."/>
        </authorList>
    </citation>
    <scope>NUCLEOTIDE SEQUENCE</scope>
    <source>
        <strain evidence="16">CCMP1413</strain>
    </source>
</reference>
<organism evidence="16">
    <name type="scientific">Prasinoderma coloniale</name>
    <dbReference type="NCBI Taxonomy" id="156133"/>
    <lineage>
        <taxon>Eukaryota</taxon>
        <taxon>Viridiplantae</taxon>
        <taxon>Prasinodermophyta</taxon>
        <taxon>Prasinodermophyceae</taxon>
        <taxon>Prasinodermales</taxon>
        <taxon>Prasinodermaceae</taxon>
        <taxon>Prasinoderma</taxon>
    </lineage>
</organism>
<evidence type="ECO:0000256" key="9">
    <source>
        <dbReference type="ARBA" id="ARBA00022895"/>
    </source>
</evidence>
<dbReference type="InterPro" id="IPR000477">
    <property type="entry name" value="RT_dom"/>
</dbReference>
<dbReference type="Gene3D" id="1.10.132.70">
    <property type="match status" value="1"/>
</dbReference>
<evidence type="ECO:0000256" key="2">
    <source>
        <dbReference type="ARBA" id="ARBA00012493"/>
    </source>
</evidence>
<feature type="compositionally biased region" description="Low complexity" evidence="14">
    <location>
        <begin position="496"/>
        <end position="510"/>
    </location>
</feature>
<evidence type="ECO:0000256" key="8">
    <source>
        <dbReference type="ARBA" id="ARBA00022842"/>
    </source>
</evidence>
<keyword evidence="7 13" id="KW-0479">Metal-binding</keyword>
<dbReference type="InterPro" id="IPR021891">
    <property type="entry name" value="Telomerase_RBD"/>
</dbReference>
<sequence>MEAVAQRAPHDIGAPPRGAASGAGGLVDGGGGGGSAAGDPQPPLRSVGNAALRRLYSGAKLVPLYERLGVDLSELSSEAAALARSAVVVRADGGGAPLSGAGRNRHAGEGTSTGAPLTPAAWSRVIAESASACARSRASNVLSLGVRSKRGRAAALPTEVVYPNTSTNSLLTRDWCELVAVAGEAAARELLASGDALFMRLPNSNYMQLAGVPAVERGKRVMREAARRKARTTGGAAQPDGSREQHVQCASRRAQQHQRPQQRHSQPRKRSESGPAGVAAGTHQPPSQAPASGSQARQGDGAPEPPVAATTGPRPRVPAPGGSVGLGSTPAAALVPRNFLFCAYFGRTPGLPTNHVLLRVQAHEGGAGAGRRLYTAIFVNPPPTLANTGSRPHAGSSSGGTHSSSNRGRPEMIPAGGYLPMLPQRVPRAHRGAPAALAALARGATACPCARLLRSHCPLPQCLERGRGQQKRRPQPQRSQQEGASDGSRRREPSGAMATQQAACAPAPAARSGEVEFDTQEPDVCGGGAGAPSGVHSHSHSQLASEVNALAAAQTSPRAVASFVWACLLHMAGPSGLLGPKGSPTRRSLRQRVEWFIRLRRFEQCSVHQLMQGVRPADMPFVTTAPHGEASARVPPQQAAARQRMTERWVLWLFACMVSPLVRAHFYATDGEATRQSVVFYRKPVWARLAVLAERQLARRGWMVPLVGAGGGDGHGPGSEKGDAEADAGVAPPPACTVARCAHTLAGRQLGFADLRLLPRARGKGVRPLLNMGRSHAITTLARAAAGPTSGRAGGTHLRFQAVNAALRPAFHVLKHETRRAGGGTGASVFHPNELHVRLRAFLATNARAPGVPLGASGGVLPPHARPRMYIVAADISKAFDTVDRPRLLRALEDTFSEGEYLTVRYSAVRPNHLNGSVRCTWECAVRAAADYPQFADVAAGLASTKLWHSVLTDQVVYSTLERPYVLSLVQEHIAGGVVCVGGCGRHGRLYRHAAGIAQGSVLSSLLCSLHYATMERETRVPGIGCDWAASGAGPVAGTPASVEAGGPAAAETHRQQQQRHKHGGAGQQQSATQSMLVRMIDDFLFVSTSAREGCEFLSCAATRFPAYGAGLNVAKTRLNWDARIPGEVGGESSRRREAECVPAHVIRDGTGESFVPWCGLLLASRGLEVRADYFRLSVAGLMGSVNASVERAPGAQLRSKLLRWVRERLKPVLLDPAINARRTVALNLYQGMLMVALKLRVYGASLRRAGGHCGARLTSELAEGAWRFARLVCAREARARRDSFGAHAGGWVPRAAEVHALCAAAFARAFCVNRPAGLPEATAAAAALRRAQARAERAIEAAAVRGGDEAQAALRRLHYATDARRSSPLEAVLAGLPSTV</sequence>
<keyword evidence="9 13" id="KW-0779">Telomere</keyword>
<evidence type="ECO:0000256" key="3">
    <source>
        <dbReference type="ARBA" id="ARBA00016182"/>
    </source>
</evidence>
<feature type="compositionally biased region" description="Gly residues" evidence="14">
    <location>
        <begin position="21"/>
        <end position="36"/>
    </location>
</feature>
<evidence type="ECO:0000256" key="12">
    <source>
        <dbReference type="ARBA" id="ARBA00048173"/>
    </source>
</evidence>
<comment type="function">
    <text evidence="13">Telomerase is a ribonucleoprotein enzyme essential for the replication of chromosome termini in most eukaryotes. It elongates telomeres. It is a reverse transcriptase that adds simple sequence repeats to chromosome ends by copying a template sequence within the RNA component of the enzyme.</text>
</comment>
<comment type="similarity">
    <text evidence="1 13">Belongs to the reverse transcriptase family. Telomerase subfamily.</text>
</comment>
<evidence type="ECO:0000256" key="7">
    <source>
        <dbReference type="ARBA" id="ARBA00022723"/>
    </source>
</evidence>
<comment type="catalytic activity">
    <reaction evidence="12 13">
        <text>DNA(n) + a 2'-deoxyribonucleoside 5'-triphosphate = DNA(n+1) + diphosphate</text>
        <dbReference type="Rhea" id="RHEA:22508"/>
        <dbReference type="Rhea" id="RHEA-COMP:17339"/>
        <dbReference type="Rhea" id="RHEA-COMP:17340"/>
        <dbReference type="ChEBI" id="CHEBI:33019"/>
        <dbReference type="ChEBI" id="CHEBI:61560"/>
        <dbReference type="ChEBI" id="CHEBI:173112"/>
        <dbReference type="EC" id="2.7.7.49"/>
    </reaction>
</comment>
<dbReference type="PANTHER" id="PTHR12066">
    <property type="entry name" value="TELOMERASE REVERSE TRANSCRIPTASE"/>
    <property type="match status" value="1"/>
</dbReference>
<evidence type="ECO:0000256" key="5">
    <source>
        <dbReference type="ARBA" id="ARBA00022679"/>
    </source>
</evidence>
<dbReference type="GO" id="GO:0042162">
    <property type="term" value="F:telomeric DNA binding"/>
    <property type="evidence" value="ECO:0007669"/>
    <property type="project" value="TreeGrafter"/>
</dbReference>
<keyword evidence="6 13" id="KW-0548">Nucleotidyltransferase</keyword>
<accession>A0A7R9TRF4</accession>
<comment type="subcellular location">
    <subcellularLocation>
        <location evidence="13">Nucleus</location>
    </subcellularLocation>
    <subcellularLocation>
        <location evidence="13">Chromosome</location>
        <location evidence="13">Telomere</location>
    </subcellularLocation>
</comment>
<dbReference type="GO" id="GO:0046872">
    <property type="term" value="F:metal ion binding"/>
    <property type="evidence" value="ECO:0007669"/>
    <property type="project" value="UniProtKB-KW"/>
</dbReference>
<evidence type="ECO:0000256" key="6">
    <source>
        <dbReference type="ARBA" id="ARBA00022695"/>
    </source>
</evidence>
<evidence type="ECO:0000256" key="13">
    <source>
        <dbReference type="RuleBase" id="RU365061"/>
    </source>
</evidence>
<dbReference type="GO" id="GO:0000333">
    <property type="term" value="C:telomerase catalytic core complex"/>
    <property type="evidence" value="ECO:0007669"/>
    <property type="project" value="TreeGrafter"/>
</dbReference>
<evidence type="ECO:0000256" key="4">
    <source>
        <dbReference type="ARBA" id="ARBA00022454"/>
    </source>
</evidence>
<feature type="compositionally biased region" description="Basic residues" evidence="14">
    <location>
        <begin position="254"/>
        <end position="268"/>
    </location>
</feature>
<feature type="region of interest" description="Disordered" evidence="14">
    <location>
        <begin position="1"/>
        <end position="45"/>
    </location>
</feature>
<dbReference type="InterPro" id="IPR003545">
    <property type="entry name" value="Telomerase_RT"/>
</dbReference>
<feature type="region of interest" description="Disordered" evidence="14">
    <location>
        <begin position="94"/>
        <end position="115"/>
    </location>
</feature>
<feature type="compositionally biased region" description="Low complexity" evidence="14">
    <location>
        <begin position="395"/>
        <end position="405"/>
    </location>
</feature>
<keyword evidence="8 13" id="KW-0460">Magnesium</keyword>
<keyword evidence="11 13" id="KW-0539">Nucleus</keyword>
<dbReference type="Pfam" id="PF12009">
    <property type="entry name" value="Telomerase_RBD"/>
    <property type="match status" value="1"/>
</dbReference>
<keyword evidence="10 13" id="KW-0695">RNA-directed DNA polymerase</keyword>
<evidence type="ECO:0000259" key="15">
    <source>
        <dbReference type="PROSITE" id="PS50878"/>
    </source>
</evidence>
<name>A0A7R9TRF4_9VIRI</name>
<evidence type="ECO:0000256" key="14">
    <source>
        <dbReference type="SAM" id="MobiDB-lite"/>
    </source>
</evidence>
<dbReference type="GO" id="GO:0000781">
    <property type="term" value="C:chromosome, telomeric region"/>
    <property type="evidence" value="ECO:0007669"/>
    <property type="project" value="UniProtKB-SubCell"/>
</dbReference>
<evidence type="ECO:0000256" key="10">
    <source>
        <dbReference type="ARBA" id="ARBA00022918"/>
    </source>
</evidence>
<dbReference type="SMART" id="SM00975">
    <property type="entry name" value="Telomerase_RBD"/>
    <property type="match status" value="1"/>
</dbReference>
<feature type="region of interest" description="Disordered" evidence="14">
    <location>
        <begin position="384"/>
        <end position="417"/>
    </location>
</feature>
<feature type="region of interest" description="Disordered" evidence="14">
    <location>
        <begin position="221"/>
        <end position="324"/>
    </location>
</feature>